<accession>A0A149RQ74</accession>
<dbReference type="Proteomes" id="UP000075526">
    <property type="component" value="Unassembled WGS sequence"/>
</dbReference>
<keyword evidence="2" id="KW-0805">Transcription regulation</keyword>
<keyword evidence="4" id="KW-0804">Transcription</keyword>
<dbReference type="PANTHER" id="PTHR30126:SF40">
    <property type="entry name" value="HTH-TYPE TRANSCRIPTIONAL REGULATOR GLTR"/>
    <property type="match status" value="1"/>
</dbReference>
<name>A0A149RQ74_9PROT</name>
<evidence type="ECO:0000259" key="5">
    <source>
        <dbReference type="PROSITE" id="PS50931"/>
    </source>
</evidence>
<dbReference type="GO" id="GO:0000976">
    <property type="term" value="F:transcription cis-regulatory region binding"/>
    <property type="evidence" value="ECO:0007669"/>
    <property type="project" value="TreeGrafter"/>
</dbReference>
<organism evidence="6 7">
    <name type="scientific">Acetobacter malorum</name>
    <dbReference type="NCBI Taxonomy" id="178901"/>
    <lineage>
        <taxon>Bacteria</taxon>
        <taxon>Pseudomonadati</taxon>
        <taxon>Pseudomonadota</taxon>
        <taxon>Alphaproteobacteria</taxon>
        <taxon>Acetobacterales</taxon>
        <taxon>Acetobacteraceae</taxon>
        <taxon>Acetobacter</taxon>
    </lineage>
</organism>
<reference evidence="6 7" key="1">
    <citation type="submission" date="2015-06" db="EMBL/GenBank/DDBJ databases">
        <title>Improved classification and identification of acetic acid bacteria using matrix-assisted laser desorption/ionization time-of-flight mass spectrometry; Gluconobacter nephelii and Gluconobacter uchimurae are later heterotypic synonyms of Gluconobacter japonicus and Gluconobacter oxydans, respectively.</title>
        <authorList>
            <person name="Li L."/>
            <person name="Cleenwerck I."/>
            <person name="De Vuyst L."/>
            <person name="Vandamme P."/>
        </authorList>
    </citation>
    <scope>NUCLEOTIDE SEQUENCE [LARGE SCALE GENOMIC DNA]</scope>
    <source>
        <strain evidence="6 7">LMG 1552</strain>
    </source>
</reference>
<gene>
    <name evidence="6" type="ORF">AD933_06800</name>
</gene>
<comment type="caution">
    <text evidence="6">The sequence shown here is derived from an EMBL/GenBank/DDBJ whole genome shotgun (WGS) entry which is preliminary data.</text>
</comment>
<evidence type="ECO:0000313" key="6">
    <source>
        <dbReference type="EMBL" id="KXV16435.1"/>
    </source>
</evidence>
<dbReference type="Gene3D" id="1.10.10.10">
    <property type="entry name" value="Winged helix-like DNA-binding domain superfamily/Winged helix DNA-binding domain"/>
    <property type="match status" value="1"/>
</dbReference>
<dbReference type="PANTHER" id="PTHR30126">
    <property type="entry name" value="HTH-TYPE TRANSCRIPTIONAL REGULATOR"/>
    <property type="match status" value="1"/>
</dbReference>
<evidence type="ECO:0000256" key="4">
    <source>
        <dbReference type="ARBA" id="ARBA00023163"/>
    </source>
</evidence>
<dbReference type="InterPro" id="IPR005119">
    <property type="entry name" value="LysR_subst-bd"/>
</dbReference>
<evidence type="ECO:0000313" key="7">
    <source>
        <dbReference type="Proteomes" id="UP000075526"/>
    </source>
</evidence>
<sequence>MKREEISSSTTRRPLYERLDWNLFRVFSVIVHEESITKAATRLCVTQSAVSQSLRRFEEQIGCKLMVRNGNNLSLTSVGEKIYNISMSIYEEVRKIEEATENNVISVTGRVKISMISGFRSHDYDTFLGDFHRKYPNVSLDIEICSASEVIMATIQKRSSLGIGLIKSGYKNIEYKILLPQRYAFYCSSRHRLFGRTDLVIEDILREDFVAFTADQIGFPLSSIAFFRDSRGFTGRIVASSPNVYEIKRLINAGIGIGCLPDHIAQFDVDSGNLWKLPPNEGIVDANIVMLWNNKAQKSSAEQIFIEELKRSFVT</sequence>
<evidence type="ECO:0000256" key="3">
    <source>
        <dbReference type="ARBA" id="ARBA00023125"/>
    </source>
</evidence>
<dbReference type="GO" id="GO:0003700">
    <property type="term" value="F:DNA-binding transcription factor activity"/>
    <property type="evidence" value="ECO:0007669"/>
    <property type="project" value="InterPro"/>
</dbReference>
<dbReference type="PRINTS" id="PR00039">
    <property type="entry name" value="HTHLYSR"/>
</dbReference>
<dbReference type="InterPro" id="IPR000847">
    <property type="entry name" value="LysR_HTH_N"/>
</dbReference>
<dbReference type="InterPro" id="IPR036388">
    <property type="entry name" value="WH-like_DNA-bd_sf"/>
</dbReference>
<dbReference type="Pfam" id="PF03466">
    <property type="entry name" value="LysR_substrate"/>
    <property type="match status" value="1"/>
</dbReference>
<comment type="similarity">
    <text evidence="1">Belongs to the LysR transcriptional regulatory family.</text>
</comment>
<proteinExistence type="inferred from homology"/>
<dbReference type="InterPro" id="IPR036390">
    <property type="entry name" value="WH_DNA-bd_sf"/>
</dbReference>
<dbReference type="Gene3D" id="3.40.190.290">
    <property type="match status" value="1"/>
</dbReference>
<dbReference type="AlphaFoldDB" id="A0A149RQ74"/>
<dbReference type="Pfam" id="PF00126">
    <property type="entry name" value="HTH_1"/>
    <property type="match status" value="1"/>
</dbReference>
<evidence type="ECO:0000256" key="2">
    <source>
        <dbReference type="ARBA" id="ARBA00023015"/>
    </source>
</evidence>
<protein>
    <recommendedName>
        <fullName evidence="5">HTH lysR-type domain-containing protein</fullName>
    </recommendedName>
</protein>
<dbReference type="SUPFAM" id="SSF46785">
    <property type="entry name" value="Winged helix' DNA-binding domain"/>
    <property type="match status" value="1"/>
</dbReference>
<feature type="domain" description="HTH lysR-type" evidence="5">
    <location>
        <begin position="19"/>
        <end position="76"/>
    </location>
</feature>
<keyword evidence="3" id="KW-0238">DNA-binding</keyword>
<dbReference type="PROSITE" id="PS50931">
    <property type="entry name" value="HTH_LYSR"/>
    <property type="match status" value="1"/>
</dbReference>
<evidence type="ECO:0000256" key="1">
    <source>
        <dbReference type="ARBA" id="ARBA00009437"/>
    </source>
</evidence>
<dbReference type="SUPFAM" id="SSF53850">
    <property type="entry name" value="Periplasmic binding protein-like II"/>
    <property type="match status" value="1"/>
</dbReference>
<dbReference type="CDD" id="cd05466">
    <property type="entry name" value="PBP2_LTTR_substrate"/>
    <property type="match status" value="1"/>
</dbReference>
<dbReference type="PATRIC" id="fig|178901.13.peg.974"/>
<dbReference type="EMBL" id="LHZF01000158">
    <property type="protein sequence ID" value="KXV16435.1"/>
    <property type="molecule type" value="Genomic_DNA"/>
</dbReference>